<dbReference type="InterPro" id="IPR032710">
    <property type="entry name" value="NTF2-like_dom_sf"/>
</dbReference>
<accession>A0ABQ3XLG4</accession>
<dbReference type="Gene3D" id="3.10.450.50">
    <property type="match status" value="1"/>
</dbReference>
<protein>
    <recommendedName>
        <fullName evidence="1">SnoaL-like domain-containing protein</fullName>
    </recommendedName>
</protein>
<sequence>MLTTARELARRSQAAAGAGDRAGWLALFADDAVVEDPVGPSPLCPDGQGHRGAAAIAAFYDSVIGQVETMRFEIERSYLCGDEVADVGAIHLKFPTGDTMRVNGVFTYRTDGTGRITALRAFWEFGA</sequence>
<evidence type="ECO:0000313" key="3">
    <source>
        <dbReference type="Proteomes" id="UP000612282"/>
    </source>
</evidence>
<dbReference type="SUPFAM" id="SSF54427">
    <property type="entry name" value="NTF2-like"/>
    <property type="match status" value="1"/>
</dbReference>
<dbReference type="Proteomes" id="UP000612282">
    <property type="component" value="Unassembled WGS sequence"/>
</dbReference>
<dbReference type="EMBL" id="BOMG01000096">
    <property type="protein sequence ID" value="GID59326.1"/>
    <property type="molecule type" value="Genomic_DNA"/>
</dbReference>
<reference evidence="2 3" key="1">
    <citation type="submission" date="2021-01" db="EMBL/GenBank/DDBJ databases">
        <title>Whole genome shotgun sequence of Actinoplanes couchii NBRC 106145.</title>
        <authorList>
            <person name="Komaki H."/>
            <person name="Tamura T."/>
        </authorList>
    </citation>
    <scope>NUCLEOTIDE SEQUENCE [LARGE SCALE GENOMIC DNA]</scope>
    <source>
        <strain evidence="2 3">NBRC 106145</strain>
    </source>
</reference>
<evidence type="ECO:0000259" key="1">
    <source>
        <dbReference type="Pfam" id="PF12680"/>
    </source>
</evidence>
<organism evidence="2 3">
    <name type="scientific">Actinoplanes couchii</name>
    <dbReference type="NCBI Taxonomy" id="403638"/>
    <lineage>
        <taxon>Bacteria</taxon>
        <taxon>Bacillati</taxon>
        <taxon>Actinomycetota</taxon>
        <taxon>Actinomycetes</taxon>
        <taxon>Micromonosporales</taxon>
        <taxon>Micromonosporaceae</taxon>
        <taxon>Actinoplanes</taxon>
    </lineage>
</organism>
<dbReference type="Pfam" id="PF12680">
    <property type="entry name" value="SnoaL_2"/>
    <property type="match status" value="1"/>
</dbReference>
<proteinExistence type="predicted"/>
<feature type="domain" description="SnoaL-like" evidence="1">
    <location>
        <begin position="10"/>
        <end position="118"/>
    </location>
</feature>
<gene>
    <name evidence="2" type="ORF">Aco03nite_077300</name>
</gene>
<keyword evidence="3" id="KW-1185">Reference proteome</keyword>
<evidence type="ECO:0000313" key="2">
    <source>
        <dbReference type="EMBL" id="GID59326.1"/>
    </source>
</evidence>
<comment type="caution">
    <text evidence="2">The sequence shown here is derived from an EMBL/GenBank/DDBJ whole genome shotgun (WGS) entry which is preliminary data.</text>
</comment>
<name>A0ABQ3XLG4_9ACTN</name>
<dbReference type="InterPro" id="IPR037401">
    <property type="entry name" value="SnoaL-like"/>
</dbReference>